<dbReference type="Proteomes" id="UP000509750">
    <property type="component" value="Chromosome"/>
</dbReference>
<proteinExistence type="predicted"/>
<feature type="compositionally biased region" description="Acidic residues" evidence="1">
    <location>
        <begin position="52"/>
        <end position="65"/>
    </location>
</feature>
<sequence length="72" mass="7907">MNERNYRVVSEVRSNGDLLDVPSDAHDVTIEPLGQPGLVRVTYLSPVREIEFTDGGEDGGTDADDDRPTYLA</sequence>
<reference evidence="2 3" key="1">
    <citation type="submission" date="2020-07" db="EMBL/GenBank/DDBJ databases">
        <title>Gai3-2, isolated from salt lake.</title>
        <authorList>
            <person name="Cui H."/>
            <person name="Shi X."/>
        </authorList>
    </citation>
    <scope>NUCLEOTIDE SEQUENCE [LARGE SCALE GENOMIC DNA]</scope>
    <source>
        <strain evidence="2 3">Gai3-2</strain>
    </source>
</reference>
<dbReference type="EMBL" id="CP058529">
    <property type="protein sequence ID" value="QLG27852.1"/>
    <property type="molecule type" value="Genomic_DNA"/>
</dbReference>
<evidence type="ECO:0000313" key="3">
    <source>
        <dbReference type="Proteomes" id="UP000509750"/>
    </source>
</evidence>
<name>A0A7D5GBW5_9EURY</name>
<dbReference type="OrthoDB" id="252867at2157"/>
<gene>
    <name evidence="2" type="ORF">HUG10_09930</name>
</gene>
<accession>A0A7D5GBW5</accession>
<evidence type="ECO:0000313" key="2">
    <source>
        <dbReference type="EMBL" id="QLG27852.1"/>
    </source>
</evidence>
<protein>
    <submittedName>
        <fullName evidence="2">Uncharacterized protein</fullName>
    </submittedName>
</protein>
<organism evidence="2 3">
    <name type="scientific">Halorarum halophilum</name>
    <dbReference type="NCBI Taxonomy" id="2743090"/>
    <lineage>
        <taxon>Archaea</taxon>
        <taxon>Methanobacteriati</taxon>
        <taxon>Methanobacteriota</taxon>
        <taxon>Stenosarchaea group</taxon>
        <taxon>Halobacteria</taxon>
        <taxon>Halobacteriales</taxon>
        <taxon>Haloferacaceae</taxon>
        <taxon>Halorarum</taxon>
    </lineage>
</organism>
<feature type="region of interest" description="Disordered" evidence="1">
    <location>
        <begin position="50"/>
        <end position="72"/>
    </location>
</feature>
<keyword evidence="3" id="KW-1185">Reference proteome</keyword>
<dbReference type="KEGG" id="halg:HUG10_09930"/>
<dbReference type="GeneID" id="56029153"/>
<evidence type="ECO:0000256" key="1">
    <source>
        <dbReference type="SAM" id="MobiDB-lite"/>
    </source>
</evidence>
<dbReference type="RefSeq" id="WP_179169427.1">
    <property type="nucleotide sequence ID" value="NZ_CP058529.1"/>
</dbReference>
<dbReference type="AlphaFoldDB" id="A0A7D5GBW5"/>